<proteinExistence type="predicted"/>
<feature type="signal peptide" evidence="1">
    <location>
        <begin position="1"/>
        <end position="23"/>
    </location>
</feature>
<evidence type="ECO:0000313" key="3">
    <source>
        <dbReference type="Proteomes" id="UP000016936"/>
    </source>
</evidence>
<sequence>NRFQGKSSVALTILLCFQSLLNFIAIPQLSTMGYPCSKSFYRLMPSFFLVRQCRFPDFCGERRRWSTIHKATLYACPSQ</sequence>
<gene>
    <name evidence="2" type="ORF">COCHEDRAFT_1019405</name>
</gene>
<dbReference type="EMBL" id="KB445570">
    <property type="protein sequence ID" value="EMD95830.1"/>
    <property type="molecule type" value="Genomic_DNA"/>
</dbReference>
<protein>
    <recommendedName>
        <fullName evidence="4">Secreted protein</fullName>
    </recommendedName>
</protein>
<organism evidence="2 3">
    <name type="scientific">Cochliobolus heterostrophus (strain C5 / ATCC 48332 / race O)</name>
    <name type="common">Southern corn leaf blight fungus</name>
    <name type="synonym">Bipolaris maydis</name>
    <dbReference type="NCBI Taxonomy" id="701091"/>
    <lineage>
        <taxon>Eukaryota</taxon>
        <taxon>Fungi</taxon>
        <taxon>Dikarya</taxon>
        <taxon>Ascomycota</taxon>
        <taxon>Pezizomycotina</taxon>
        <taxon>Dothideomycetes</taxon>
        <taxon>Pleosporomycetidae</taxon>
        <taxon>Pleosporales</taxon>
        <taxon>Pleosporineae</taxon>
        <taxon>Pleosporaceae</taxon>
        <taxon>Bipolaris</taxon>
    </lineage>
</organism>
<feature type="chain" id="PRO_5004026679" description="Secreted protein" evidence="1">
    <location>
        <begin position="24"/>
        <end position="79"/>
    </location>
</feature>
<reference evidence="2 3" key="1">
    <citation type="journal article" date="2012" name="PLoS Pathog.">
        <title>Diverse lifestyles and strategies of plant pathogenesis encoded in the genomes of eighteen Dothideomycetes fungi.</title>
        <authorList>
            <person name="Ohm R.A."/>
            <person name="Feau N."/>
            <person name="Henrissat B."/>
            <person name="Schoch C.L."/>
            <person name="Horwitz B.A."/>
            <person name="Barry K.W."/>
            <person name="Condon B.J."/>
            <person name="Copeland A.C."/>
            <person name="Dhillon B."/>
            <person name="Glaser F."/>
            <person name="Hesse C.N."/>
            <person name="Kosti I."/>
            <person name="LaButti K."/>
            <person name="Lindquist E.A."/>
            <person name="Lucas S."/>
            <person name="Salamov A.A."/>
            <person name="Bradshaw R.E."/>
            <person name="Ciuffetti L."/>
            <person name="Hamelin R.C."/>
            <person name="Kema G.H.J."/>
            <person name="Lawrence C."/>
            <person name="Scott J.A."/>
            <person name="Spatafora J.W."/>
            <person name="Turgeon B.G."/>
            <person name="de Wit P.J.G.M."/>
            <person name="Zhong S."/>
            <person name="Goodwin S.B."/>
            <person name="Grigoriev I.V."/>
        </authorList>
    </citation>
    <scope>NUCLEOTIDE SEQUENCE [LARGE SCALE GENOMIC DNA]</scope>
    <source>
        <strain evidence="3">C5 / ATCC 48332 / race O</strain>
    </source>
</reference>
<name>M2TEE3_COCH5</name>
<evidence type="ECO:0008006" key="4">
    <source>
        <dbReference type="Google" id="ProtNLM"/>
    </source>
</evidence>
<evidence type="ECO:0000256" key="1">
    <source>
        <dbReference type="SAM" id="SignalP"/>
    </source>
</evidence>
<dbReference type="Proteomes" id="UP000016936">
    <property type="component" value="Unassembled WGS sequence"/>
</dbReference>
<reference evidence="3" key="2">
    <citation type="journal article" date="2013" name="PLoS Genet.">
        <title>Comparative genome structure, secondary metabolite, and effector coding capacity across Cochliobolus pathogens.</title>
        <authorList>
            <person name="Condon B.J."/>
            <person name="Leng Y."/>
            <person name="Wu D."/>
            <person name="Bushley K.E."/>
            <person name="Ohm R.A."/>
            <person name="Otillar R."/>
            <person name="Martin J."/>
            <person name="Schackwitz W."/>
            <person name="Grimwood J."/>
            <person name="MohdZainudin N."/>
            <person name="Xue C."/>
            <person name="Wang R."/>
            <person name="Manning V.A."/>
            <person name="Dhillon B."/>
            <person name="Tu Z.J."/>
            <person name="Steffenson B.J."/>
            <person name="Salamov A."/>
            <person name="Sun H."/>
            <person name="Lowry S."/>
            <person name="LaButti K."/>
            <person name="Han J."/>
            <person name="Copeland A."/>
            <person name="Lindquist E."/>
            <person name="Barry K."/>
            <person name="Schmutz J."/>
            <person name="Baker S.E."/>
            <person name="Ciuffetti L.M."/>
            <person name="Grigoriev I.V."/>
            <person name="Zhong S."/>
            <person name="Turgeon B.G."/>
        </authorList>
    </citation>
    <scope>NUCLEOTIDE SEQUENCE [LARGE SCALE GENOMIC DNA]</scope>
    <source>
        <strain evidence="3">C5 / ATCC 48332 / race O</strain>
    </source>
</reference>
<keyword evidence="3" id="KW-1185">Reference proteome</keyword>
<feature type="non-terminal residue" evidence="2">
    <location>
        <position position="1"/>
    </location>
</feature>
<accession>M2TEE3</accession>
<dbReference type="AlphaFoldDB" id="M2TEE3"/>
<dbReference type="HOGENOM" id="CLU_2612437_0_0_1"/>
<keyword evidence="1" id="KW-0732">Signal</keyword>
<evidence type="ECO:0000313" key="2">
    <source>
        <dbReference type="EMBL" id="EMD95830.1"/>
    </source>
</evidence>